<accession>A0A367RUD4</accession>
<organism evidence="1 2">
    <name type="scientific">Nostoc minutum NIES-26</name>
    <dbReference type="NCBI Taxonomy" id="1844469"/>
    <lineage>
        <taxon>Bacteria</taxon>
        <taxon>Bacillati</taxon>
        <taxon>Cyanobacteriota</taxon>
        <taxon>Cyanophyceae</taxon>
        <taxon>Nostocales</taxon>
        <taxon>Nostocaceae</taxon>
        <taxon>Nostoc</taxon>
    </lineage>
</organism>
<evidence type="ECO:0008006" key="3">
    <source>
        <dbReference type="Google" id="ProtNLM"/>
    </source>
</evidence>
<evidence type="ECO:0000313" key="1">
    <source>
        <dbReference type="EMBL" id="RCJ39579.1"/>
    </source>
</evidence>
<name>A0A367RUD4_9NOSO</name>
<dbReference type="EMBL" id="LXQD01000071">
    <property type="protein sequence ID" value="RCJ39579.1"/>
    <property type="molecule type" value="Genomic_DNA"/>
</dbReference>
<protein>
    <recommendedName>
        <fullName evidence="3">DUF5678 domain-containing protein</fullName>
    </recommendedName>
</protein>
<comment type="caution">
    <text evidence="1">The sequence shown here is derived from an EMBL/GenBank/DDBJ whole genome shotgun (WGS) entry which is preliminary data.</text>
</comment>
<dbReference type="Proteomes" id="UP000252107">
    <property type="component" value="Unassembled WGS sequence"/>
</dbReference>
<gene>
    <name evidence="1" type="ORF">A6770_38790</name>
</gene>
<dbReference type="AlphaFoldDB" id="A0A367RUD4"/>
<sequence>MTEAKSTRTVRRGRIFPQIQWTEEQKAKRRAEREEFHQRSQVIFDRVKPEYIQTHYNWYMVVEPDSGNYFIDRDEEVAMQMARQKHPGTVPLFLFRINETGVSGTI</sequence>
<reference evidence="1" key="1">
    <citation type="submission" date="2016-04" db="EMBL/GenBank/DDBJ databases">
        <authorList>
            <person name="Tabuchi Yagui T.R."/>
        </authorList>
    </citation>
    <scope>NUCLEOTIDE SEQUENCE [LARGE SCALE GENOMIC DNA]</scope>
    <source>
        <strain evidence="1">NIES-26</strain>
    </source>
</reference>
<proteinExistence type="predicted"/>
<evidence type="ECO:0000313" key="2">
    <source>
        <dbReference type="Proteomes" id="UP000252107"/>
    </source>
</evidence>
<keyword evidence="2" id="KW-1185">Reference proteome</keyword>